<dbReference type="Pfam" id="PF00075">
    <property type="entry name" value="RNase_H"/>
    <property type="match status" value="1"/>
</dbReference>
<sequence length="161" mass="17790">MGEKPRVDIWTDGACSGNPGPGGWGALLVSGQHERELSGGEALTTNNRMELVAAIRALKALKKPSIVHLHTDSSYLRDGITSWLKTWKQRGWRTADNKPVKNVELWRELESLLGEHEIFWHWVRGHAGDPGNERADELARAGMAPFKPARIKRTAEPPAGG</sequence>
<feature type="binding site" evidence="11">
    <location>
        <position position="136"/>
    </location>
    <ligand>
        <name>Mg(2+)</name>
        <dbReference type="ChEBI" id="CHEBI:18420"/>
        <label>2</label>
    </ligand>
</feature>
<name>A0A4R3MG39_9HYPH</name>
<dbReference type="PANTHER" id="PTHR10642">
    <property type="entry name" value="RIBONUCLEASE H1"/>
    <property type="match status" value="1"/>
</dbReference>
<dbReference type="GO" id="GO:0003676">
    <property type="term" value="F:nucleic acid binding"/>
    <property type="evidence" value="ECO:0007669"/>
    <property type="project" value="InterPro"/>
</dbReference>
<evidence type="ECO:0000313" key="13">
    <source>
        <dbReference type="EMBL" id="TCT12073.1"/>
    </source>
</evidence>
<feature type="binding site" evidence="11">
    <location>
        <position position="72"/>
    </location>
    <ligand>
        <name>Mg(2+)</name>
        <dbReference type="ChEBI" id="CHEBI:18420"/>
        <label>1</label>
    </ligand>
</feature>
<keyword evidence="11" id="KW-0963">Cytoplasm</keyword>
<dbReference type="InterPro" id="IPR002156">
    <property type="entry name" value="RNaseH_domain"/>
</dbReference>
<dbReference type="GO" id="GO:0043137">
    <property type="term" value="P:DNA replication, removal of RNA primer"/>
    <property type="evidence" value="ECO:0007669"/>
    <property type="project" value="TreeGrafter"/>
</dbReference>
<dbReference type="PROSITE" id="PS50879">
    <property type="entry name" value="RNASE_H_1"/>
    <property type="match status" value="1"/>
</dbReference>
<dbReference type="GO" id="GO:0000287">
    <property type="term" value="F:magnesium ion binding"/>
    <property type="evidence" value="ECO:0007669"/>
    <property type="project" value="UniProtKB-UniRule"/>
</dbReference>
<keyword evidence="8 11" id="KW-0255">Endonuclease</keyword>
<evidence type="ECO:0000256" key="1">
    <source>
        <dbReference type="ARBA" id="ARBA00000077"/>
    </source>
</evidence>
<dbReference type="PANTHER" id="PTHR10642:SF26">
    <property type="entry name" value="RIBONUCLEASE H1"/>
    <property type="match status" value="1"/>
</dbReference>
<dbReference type="Proteomes" id="UP000295678">
    <property type="component" value="Unassembled WGS sequence"/>
</dbReference>
<dbReference type="InterPro" id="IPR050092">
    <property type="entry name" value="RNase_H"/>
</dbReference>
<dbReference type="InterPro" id="IPR012337">
    <property type="entry name" value="RNaseH-like_sf"/>
</dbReference>
<dbReference type="FunFam" id="3.30.420.10:FF:000089">
    <property type="entry name" value="Ribonuclease H"/>
    <property type="match status" value="1"/>
</dbReference>
<dbReference type="SUPFAM" id="SSF53098">
    <property type="entry name" value="Ribonuclease H-like"/>
    <property type="match status" value="1"/>
</dbReference>
<dbReference type="OrthoDB" id="7845843at2"/>
<dbReference type="AlphaFoldDB" id="A0A4R3MG39"/>
<keyword evidence="10 11" id="KW-0460">Magnesium</keyword>
<dbReference type="CDD" id="cd09278">
    <property type="entry name" value="RNase_HI_prokaryote_like"/>
    <property type="match status" value="1"/>
</dbReference>
<dbReference type="InterPro" id="IPR022892">
    <property type="entry name" value="RNaseHI"/>
</dbReference>
<evidence type="ECO:0000256" key="2">
    <source>
        <dbReference type="ARBA" id="ARBA00004065"/>
    </source>
</evidence>
<feature type="binding site" evidence="11">
    <location>
        <position position="12"/>
    </location>
    <ligand>
        <name>Mg(2+)</name>
        <dbReference type="ChEBI" id="CHEBI:18420"/>
        <label>1</label>
    </ligand>
</feature>
<comment type="subunit">
    <text evidence="4 11">Monomer.</text>
</comment>
<evidence type="ECO:0000256" key="8">
    <source>
        <dbReference type="ARBA" id="ARBA00022759"/>
    </source>
</evidence>
<comment type="subcellular location">
    <subcellularLocation>
        <location evidence="11">Cytoplasm</location>
    </subcellularLocation>
</comment>
<dbReference type="RefSeq" id="WP_132805952.1">
    <property type="nucleotide sequence ID" value="NZ_SMAK01000003.1"/>
</dbReference>
<keyword evidence="7 11" id="KW-0479">Metal-binding</keyword>
<dbReference type="EMBL" id="SMAK01000003">
    <property type="protein sequence ID" value="TCT12073.1"/>
    <property type="molecule type" value="Genomic_DNA"/>
</dbReference>
<comment type="function">
    <text evidence="2 11">Endonuclease that specifically degrades the RNA of RNA-DNA hybrids.</text>
</comment>
<dbReference type="NCBIfam" id="NF001236">
    <property type="entry name" value="PRK00203.1"/>
    <property type="match status" value="1"/>
</dbReference>
<evidence type="ECO:0000256" key="6">
    <source>
        <dbReference type="ARBA" id="ARBA00022722"/>
    </source>
</evidence>
<comment type="caution">
    <text evidence="13">The sequence shown here is derived from an EMBL/GenBank/DDBJ whole genome shotgun (WGS) entry which is preliminary data.</text>
</comment>
<dbReference type="GO" id="GO:0005737">
    <property type="term" value="C:cytoplasm"/>
    <property type="evidence" value="ECO:0007669"/>
    <property type="project" value="UniProtKB-SubCell"/>
</dbReference>
<dbReference type="EC" id="3.1.26.4" evidence="5 11"/>
<organism evidence="13 14">
    <name type="scientific">Tepidamorphus gemmatus</name>
    <dbReference type="NCBI Taxonomy" id="747076"/>
    <lineage>
        <taxon>Bacteria</taxon>
        <taxon>Pseudomonadati</taxon>
        <taxon>Pseudomonadota</taxon>
        <taxon>Alphaproteobacteria</taxon>
        <taxon>Hyphomicrobiales</taxon>
        <taxon>Tepidamorphaceae</taxon>
        <taxon>Tepidamorphus</taxon>
    </lineage>
</organism>
<evidence type="ECO:0000256" key="3">
    <source>
        <dbReference type="ARBA" id="ARBA00005300"/>
    </source>
</evidence>
<evidence type="ECO:0000259" key="12">
    <source>
        <dbReference type="PROSITE" id="PS50879"/>
    </source>
</evidence>
<feature type="domain" description="RNase H type-1" evidence="12">
    <location>
        <begin position="3"/>
        <end position="144"/>
    </location>
</feature>
<dbReference type="HAMAP" id="MF_00042">
    <property type="entry name" value="RNase_H"/>
    <property type="match status" value="1"/>
</dbReference>
<reference evidence="13 14" key="1">
    <citation type="submission" date="2019-03" db="EMBL/GenBank/DDBJ databases">
        <title>Genomic Encyclopedia of Type Strains, Phase IV (KMG-IV): sequencing the most valuable type-strain genomes for metagenomic binning, comparative biology and taxonomic classification.</title>
        <authorList>
            <person name="Goeker M."/>
        </authorList>
    </citation>
    <scope>NUCLEOTIDE SEQUENCE [LARGE SCALE GENOMIC DNA]</scope>
    <source>
        <strain evidence="13 14">DSM 19345</strain>
    </source>
</reference>
<comment type="catalytic activity">
    <reaction evidence="1 11">
        <text>Endonucleolytic cleavage to 5'-phosphomonoester.</text>
        <dbReference type="EC" id="3.1.26.4"/>
    </reaction>
</comment>
<dbReference type="InterPro" id="IPR036397">
    <property type="entry name" value="RNaseH_sf"/>
</dbReference>
<evidence type="ECO:0000256" key="7">
    <source>
        <dbReference type="ARBA" id="ARBA00022723"/>
    </source>
</evidence>
<comment type="cofactor">
    <cofactor evidence="11">
        <name>Mg(2+)</name>
        <dbReference type="ChEBI" id="CHEBI:18420"/>
    </cofactor>
    <text evidence="11">Binds 1 Mg(2+) ion per subunit. May bind a second metal ion at a regulatory site, or after substrate binding.</text>
</comment>
<evidence type="ECO:0000256" key="5">
    <source>
        <dbReference type="ARBA" id="ARBA00012180"/>
    </source>
</evidence>
<accession>A0A4R3MG39</accession>
<keyword evidence="14" id="KW-1185">Reference proteome</keyword>
<evidence type="ECO:0000256" key="9">
    <source>
        <dbReference type="ARBA" id="ARBA00022801"/>
    </source>
</evidence>
<feature type="binding site" evidence="11">
    <location>
        <position position="12"/>
    </location>
    <ligand>
        <name>Mg(2+)</name>
        <dbReference type="ChEBI" id="CHEBI:18420"/>
        <label>2</label>
    </ligand>
</feature>
<keyword evidence="6 11" id="KW-0540">Nuclease</keyword>
<proteinExistence type="inferred from homology"/>
<feature type="binding site" evidence="11">
    <location>
        <position position="50"/>
    </location>
    <ligand>
        <name>Mg(2+)</name>
        <dbReference type="ChEBI" id="CHEBI:18420"/>
        <label>1</label>
    </ligand>
</feature>
<comment type="similarity">
    <text evidence="3 11">Belongs to the RNase H family.</text>
</comment>
<keyword evidence="9 11" id="KW-0378">Hydrolase</keyword>
<protein>
    <recommendedName>
        <fullName evidence="5 11">Ribonuclease H</fullName>
        <shortName evidence="11">RNase H</shortName>
        <ecNumber evidence="5 11">3.1.26.4</ecNumber>
    </recommendedName>
</protein>
<dbReference type="Gene3D" id="3.30.420.10">
    <property type="entry name" value="Ribonuclease H-like superfamily/Ribonuclease H"/>
    <property type="match status" value="1"/>
</dbReference>
<evidence type="ECO:0000256" key="10">
    <source>
        <dbReference type="ARBA" id="ARBA00022842"/>
    </source>
</evidence>
<evidence type="ECO:0000256" key="4">
    <source>
        <dbReference type="ARBA" id="ARBA00011245"/>
    </source>
</evidence>
<evidence type="ECO:0000313" key="14">
    <source>
        <dbReference type="Proteomes" id="UP000295678"/>
    </source>
</evidence>
<dbReference type="GO" id="GO:0004523">
    <property type="term" value="F:RNA-DNA hybrid ribonuclease activity"/>
    <property type="evidence" value="ECO:0007669"/>
    <property type="project" value="UniProtKB-UniRule"/>
</dbReference>
<evidence type="ECO:0000256" key="11">
    <source>
        <dbReference type="HAMAP-Rule" id="MF_00042"/>
    </source>
</evidence>
<gene>
    <name evidence="11" type="primary">rnhA</name>
    <name evidence="13" type="ORF">EDC22_103388</name>
</gene>